<keyword evidence="7" id="KW-1185">Reference proteome</keyword>
<reference evidence="6" key="1">
    <citation type="journal article" date="2023" name="Insect Mol. Biol.">
        <title>Genome sequencing provides insights into the evolution of gene families encoding plant cell wall-degrading enzymes in longhorned beetles.</title>
        <authorList>
            <person name="Shin N.R."/>
            <person name="Okamura Y."/>
            <person name="Kirsch R."/>
            <person name="Pauchet Y."/>
        </authorList>
    </citation>
    <scope>NUCLEOTIDE SEQUENCE</scope>
    <source>
        <strain evidence="6">AMC_N1</strain>
    </source>
</reference>
<comment type="caution">
    <text evidence="6">The sequence shown here is derived from an EMBL/GenBank/DDBJ whole genome shotgun (WGS) entry which is preliminary data.</text>
</comment>
<dbReference type="SUPFAM" id="SSF103657">
    <property type="entry name" value="BAR/IMD domain-like"/>
    <property type="match status" value="1"/>
</dbReference>
<dbReference type="InterPro" id="IPR047165">
    <property type="entry name" value="RHG17/44/SH3BP1-like"/>
</dbReference>
<organism evidence="6 7">
    <name type="scientific">Aromia moschata</name>
    <dbReference type="NCBI Taxonomy" id="1265417"/>
    <lineage>
        <taxon>Eukaryota</taxon>
        <taxon>Metazoa</taxon>
        <taxon>Ecdysozoa</taxon>
        <taxon>Arthropoda</taxon>
        <taxon>Hexapoda</taxon>
        <taxon>Insecta</taxon>
        <taxon>Pterygota</taxon>
        <taxon>Neoptera</taxon>
        <taxon>Endopterygota</taxon>
        <taxon>Coleoptera</taxon>
        <taxon>Polyphaga</taxon>
        <taxon>Cucujiformia</taxon>
        <taxon>Chrysomeloidea</taxon>
        <taxon>Cerambycidae</taxon>
        <taxon>Cerambycinae</taxon>
        <taxon>Callichromatini</taxon>
        <taxon>Aromia</taxon>
    </lineage>
</organism>
<evidence type="ECO:0000256" key="3">
    <source>
        <dbReference type="SAM" id="MobiDB-lite"/>
    </source>
</evidence>
<dbReference type="AlphaFoldDB" id="A0AAV8XI84"/>
<dbReference type="GO" id="GO:0005737">
    <property type="term" value="C:cytoplasm"/>
    <property type="evidence" value="ECO:0007669"/>
    <property type="project" value="InterPro"/>
</dbReference>
<dbReference type="InterPro" id="IPR027267">
    <property type="entry name" value="AH/BAR_dom_sf"/>
</dbReference>
<protein>
    <recommendedName>
        <fullName evidence="8">Rho GTPase activating protein</fullName>
    </recommendedName>
</protein>
<evidence type="ECO:0000256" key="1">
    <source>
        <dbReference type="ARBA" id="ARBA00022468"/>
    </source>
</evidence>
<dbReference type="Proteomes" id="UP001162162">
    <property type="component" value="Unassembled WGS sequence"/>
</dbReference>
<dbReference type="Pfam" id="PF00620">
    <property type="entry name" value="RhoGAP"/>
    <property type="match status" value="1"/>
</dbReference>
<feature type="domain" description="Rho-GAP" evidence="4">
    <location>
        <begin position="212"/>
        <end position="399"/>
    </location>
</feature>
<dbReference type="EMBL" id="JAPWTK010000564">
    <property type="protein sequence ID" value="KAJ8938339.1"/>
    <property type="molecule type" value="Genomic_DNA"/>
</dbReference>
<dbReference type="PANTHER" id="PTHR14130">
    <property type="entry name" value="3BP-1 RELATED RHOGAP"/>
    <property type="match status" value="1"/>
</dbReference>
<feature type="compositionally biased region" description="Polar residues" evidence="3">
    <location>
        <begin position="671"/>
        <end position="683"/>
    </location>
</feature>
<keyword evidence="1" id="KW-0343">GTPase activation</keyword>
<keyword evidence="2" id="KW-0597">Phosphoprotein</keyword>
<evidence type="ECO:0000313" key="7">
    <source>
        <dbReference type="Proteomes" id="UP001162162"/>
    </source>
</evidence>
<dbReference type="GO" id="GO:0007165">
    <property type="term" value="P:signal transduction"/>
    <property type="evidence" value="ECO:0007669"/>
    <property type="project" value="InterPro"/>
</dbReference>
<feature type="region of interest" description="Disordered" evidence="3">
    <location>
        <begin position="668"/>
        <end position="733"/>
    </location>
</feature>
<evidence type="ECO:0008006" key="8">
    <source>
        <dbReference type="Google" id="ProtNLM"/>
    </source>
</evidence>
<accession>A0AAV8XI84</accession>
<dbReference type="PROSITE" id="PS51021">
    <property type="entry name" value="BAR"/>
    <property type="match status" value="1"/>
</dbReference>
<feature type="region of interest" description="Disordered" evidence="3">
    <location>
        <begin position="431"/>
        <end position="467"/>
    </location>
</feature>
<dbReference type="InterPro" id="IPR000198">
    <property type="entry name" value="RhoGAP_dom"/>
</dbReference>
<dbReference type="SMART" id="SM00324">
    <property type="entry name" value="RhoGAP"/>
    <property type="match status" value="1"/>
</dbReference>
<evidence type="ECO:0000259" key="5">
    <source>
        <dbReference type="PROSITE" id="PS51021"/>
    </source>
</evidence>
<proteinExistence type="predicted"/>
<evidence type="ECO:0000313" key="6">
    <source>
        <dbReference type="EMBL" id="KAJ8938339.1"/>
    </source>
</evidence>
<dbReference type="InterPro" id="IPR004148">
    <property type="entry name" value="BAR_dom"/>
</dbReference>
<dbReference type="FunFam" id="1.10.555.10:FF:000001">
    <property type="entry name" value="Rho GTPase activating protein 44"/>
    <property type="match status" value="1"/>
</dbReference>
<dbReference type="GO" id="GO:0032956">
    <property type="term" value="P:regulation of actin cytoskeleton organization"/>
    <property type="evidence" value="ECO:0007669"/>
    <property type="project" value="TreeGrafter"/>
</dbReference>
<sequence length="733" mass="82715">MKSFKLPIKKQNFCEVLSHQLRKKISPSAPASDIEKLLKKTFEYQLSTSFIEESRQYRECRLFQEVLREAGLIEQQLAREYAEHEMKVEEMVYAPFQNVLENEFPNVIKYKHNLRKYCLDKDSASNRYHATRKETLKDDMEEADTKVEQSRDQLAIEMFNILAKENEFSEYILQLLKLQRGYHESALKNLETIIPQLEKKIGDSPIRRVFGTSLQEHLRITNKRIAFPLEICITALSDYGMLEEGLFRVAASATKVKRLKSAIDSGCFSWLIPEYRDAHVLASILKLYLRELPEPLLTFHLHKDWIDAMHSPESRRLETVKAVIKKLPQENKDNLSYLFHFLFKLTQHAENKMSPSNIAIVLSPNLLWTKSEKENLNIGNCVVVNMLIEMFIKEVNILFPDDVSGYVTPLKIFQEDDVASHKSSSEIIDLKLGSPKPNVRKKKSAPVPPNNERAASHNLKSPGAGWKASMENLTTDDSVTGHLYLKLDDNVTNSEQNADQTVQEKCLKTNMEEVIVDITPPDEKEPVSISQSNYGSKLLLDKPVPDEAPSVKPAEAANALENLRRKEPGNVRQGKPEVPARPLSLTKKPPSDAFKKTHCSVYNVADKLHPSIINIETKNELSPSKLQDAEPQGNVLRVRVTEGKICDTRMAKTGNRSEVGATEAVDGVNGNRFNEQRLSSGNGVASAPQKGSHTRAKSDGGLVDLDRENGAFLQGSPYSLNQPIQTPPSPSEI</sequence>
<dbReference type="GO" id="GO:0035020">
    <property type="term" value="P:regulation of Rac protein signal transduction"/>
    <property type="evidence" value="ECO:0007669"/>
    <property type="project" value="TreeGrafter"/>
</dbReference>
<dbReference type="InterPro" id="IPR008936">
    <property type="entry name" value="Rho_GTPase_activation_prot"/>
</dbReference>
<feature type="region of interest" description="Disordered" evidence="3">
    <location>
        <begin position="564"/>
        <end position="592"/>
    </location>
</feature>
<dbReference type="Gene3D" id="1.10.555.10">
    <property type="entry name" value="Rho GTPase activation protein"/>
    <property type="match status" value="1"/>
</dbReference>
<dbReference type="PANTHER" id="PTHR14130:SF14">
    <property type="entry name" value="RHO GTPASE-ACTIVATING PROTEIN 92B"/>
    <property type="match status" value="1"/>
</dbReference>
<dbReference type="PROSITE" id="PS50238">
    <property type="entry name" value="RHOGAP"/>
    <property type="match status" value="1"/>
</dbReference>
<dbReference type="GO" id="GO:0005096">
    <property type="term" value="F:GTPase activator activity"/>
    <property type="evidence" value="ECO:0007669"/>
    <property type="project" value="UniProtKB-KW"/>
</dbReference>
<gene>
    <name evidence="6" type="ORF">NQ318_000131</name>
</gene>
<evidence type="ECO:0000256" key="2">
    <source>
        <dbReference type="ARBA" id="ARBA00022553"/>
    </source>
</evidence>
<dbReference type="Gene3D" id="1.20.1270.60">
    <property type="entry name" value="Arfaptin homology (AH) domain/BAR domain"/>
    <property type="match status" value="1"/>
</dbReference>
<name>A0AAV8XI84_9CUCU</name>
<feature type="domain" description="BAR" evidence="5">
    <location>
        <begin position="1"/>
        <end position="206"/>
    </location>
</feature>
<dbReference type="Pfam" id="PF03114">
    <property type="entry name" value="BAR"/>
    <property type="match status" value="1"/>
</dbReference>
<dbReference type="SUPFAM" id="SSF48350">
    <property type="entry name" value="GTPase activation domain, GAP"/>
    <property type="match status" value="1"/>
</dbReference>
<evidence type="ECO:0000259" key="4">
    <source>
        <dbReference type="PROSITE" id="PS50238"/>
    </source>
</evidence>